<comment type="caution">
    <text evidence="1">The sequence shown here is derived from an EMBL/GenBank/DDBJ whole genome shotgun (WGS) entry which is preliminary data.</text>
</comment>
<evidence type="ECO:0000313" key="1">
    <source>
        <dbReference type="EMBL" id="KKN07918.1"/>
    </source>
</evidence>
<gene>
    <name evidence="1" type="ORF">LCGC14_1062040</name>
</gene>
<protein>
    <submittedName>
        <fullName evidence="1">Uncharacterized protein</fullName>
    </submittedName>
</protein>
<name>A0A0F9QRS1_9ZZZZ</name>
<dbReference type="EMBL" id="LAZR01004515">
    <property type="protein sequence ID" value="KKN07918.1"/>
    <property type="molecule type" value="Genomic_DNA"/>
</dbReference>
<accession>A0A0F9QRS1</accession>
<sequence length="97" mass="10055">MITVDELAVLVDSALEICIENESSGQLSLVISGLQLRAGAGPELRDVEGNGLTADLARIDYANKVRNQVVVLGGNPRGLEVRVPATIIGFEGATGAP</sequence>
<organism evidence="1">
    <name type="scientific">marine sediment metagenome</name>
    <dbReference type="NCBI Taxonomy" id="412755"/>
    <lineage>
        <taxon>unclassified sequences</taxon>
        <taxon>metagenomes</taxon>
        <taxon>ecological metagenomes</taxon>
    </lineage>
</organism>
<dbReference type="AlphaFoldDB" id="A0A0F9QRS1"/>
<reference evidence="1" key="1">
    <citation type="journal article" date="2015" name="Nature">
        <title>Complex archaea that bridge the gap between prokaryotes and eukaryotes.</title>
        <authorList>
            <person name="Spang A."/>
            <person name="Saw J.H."/>
            <person name="Jorgensen S.L."/>
            <person name="Zaremba-Niedzwiedzka K."/>
            <person name="Martijn J."/>
            <person name="Lind A.E."/>
            <person name="van Eijk R."/>
            <person name="Schleper C."/>
            <person name="Guy L."/>
            <person name="Ettema T.J."/>
        </authorList>
    </citation>
    <scope>NUCLEOTIDE SEQUENCE</scope>
</reference>
<proteinExistence type="predicted"/>